<name>A0ABU4C471_RHOGO</name>
<keyword evidence="2" id="KW-1185">Reference proteome</keyword>
<evidence type="ECO:0000313" key="2">
    <source>
        <dbReference type="Proteomes" id="UP001185927"/>
    </source>
</evidence>
<dbReference type="EMBL" id="JAWLKB010000038">
    <property type="protein sequence ID" value="MDV6271304.1"/>
    <property type="molecule type" value="Genomic_DNA"/>
</dbReference>
<evidence type="ECO:0008006" key="3">
    <source>
        <dbReference type="Google" id="ProtNLM"/>
    </source>
</evidence>
<proteinExistence type="predicted"/>
<sequence>MSTPLKKVVDDQLDALGMAAEQLDADDAKYVAAGVKNVLSSLRARRVWENHIGAILTHKQMLDATSWSKQNLSQAVKDSRVLRLPAADGTSGYWSGGLTDSAPHVPIAGVKEVLKAWASADAQPWTIASWMSTGQAELGGRTPRAALIDGDYPLVVTLARRAAERLSA</sequence>
<accession>A0ABU4C471</accession>
<comment type="caution">
    <text evidence="1">The sequence shown here is derived from an EMBL/GenBank/DDBJ whole genome shotgun (WGS) entry which is preliminary data.</text>
</comment>
<protein>
    <recommendedName>
        <fullName evidence="3">Antitoxin Xre/MbcA/ParS-like toxin-binding domain-containing protein</fullName>
    </recommendedName>
</protein>
<organism evidence="1 2">
    <name type="scientific">Rhodococcus globerulus</name>
    <dbReference type="NCBI Taxonomy" id="33008"/>
    <lineage>
        <taxon>Bacteria</taxon>
        <taxon>Bacillati</taxon>
        <taxon>Actinomycetota</taxon>
        <taxon>Actinomycetes</taxon>
        <taxon>Mycobacteriales</taxon>
        <taxon>Nocardiaceae</taxon>
        <taxon>Rhodococcus</taxon>
    </lineage>
</organism>
<dbReference type="Proteomes" id="UP001185927">
    <property type="component" value="Unassembled WGS sequence"/>
</dbReference>
<gene>
    <name evidence="1" type="ORF">R3Q16_32325</name>
</gene>
<dbReference type="RefSeq" id="WP_233364103.1">
    <property type="nucleotide sequence ID" value="NZ_JACLZG010000014.1"/>
</dbReference>
<evidence type="ECO:0000313" key="1">
    <source>
        <dbReference type="EMBL" id="MDV6271304.1"/>
    </source>
</evidence>
<reference evidence="1 2" key="1">
    <citation type="submission" date="2023-10" db="EMBL/GenBank/DDBJ databases">
        <title>Development of a sustainable strategy for remediation of hydrocarbon-contaminated territories based on the waste exchange concept.</title>
        <authorList>
            <person name="Krivoruchko A."/>
        </authorList>
    </citation>
    <scope>NUCLEOTIDE SEQUENCE [LARGE SCALE GENOMIC DNA]</scope>
    <source>
        <strain evidence="1 2">IEGM 1203</strain>
    </source>
</reference>